<dbReference type="InterPro" id="IPR001563">
    <property type="entry name" value="Peptidase_S10"/>
</dbReference>
<proteinExistence type="inferred from homology"/>
<keyword evidence="2" id="KW-0645">Protease</keyword>
<dbReference type="InterPro" id="IPR018202">
    <property type="entry name" value="Ser_caboxypep_ser_AS"/>
</dbReference>
<dbReference type="GO" id="GO:0004185">
    <property type="term" value="F:serine-type carboxypeptidase activity"/>
    <property type="evidence" value="ECO:0007669"/>
    <property type="project" value="UniProtKB-UniRule"/>
</dbReference>
<evidence type="ECO:0000256" key="2">
    <source>
        <dbReference type="RuleBase" id="RU361156"/>
    </source>
</evidence>
<sequence>MFKRIFISSLVVTLVASLPIYDRVCELEEMPDLSFGLYSGYIPIRNGTFKMHYITALSQSDPNNDPVVFWFNGGPGCSSLLGFAQENGPYILSDEPGATFQYNNYSWNKEATVVYLSFPIGVGFSFPCDLNNTTGDCISSDTSTASDNLNAIITFFTLKFPELLSNPLYISGESYAGIYIPYLMREIDNYLHTSLNPLPLNLKGMLIGNGLSSYQWDCIPAFLDMAVYHNLMDEELHKRVSESCTWRDLMVKSAVGNAKCDLYFDEWMEQIDKLNIYDIYSYCEQSEGNRMTMYESDSMGKQSKRRGYTDWLQDWIPKSIVGKGLPQCEQGLGVDAYFNRPSVREQLHIDPTFTQKWEMCSSNLQYHQDFLGAVSIYPQLKKSGYRILLFSGDRDGAVPTLGTKRWLQNELKWDLVERQRPYYVNRQLGGYIIEYDGLTLGTIHGAGHMAPVLRPRETYHLIFNWIQNKTI</sequence>
<dbReference type="PANTHER" id="PTHR11802:SF201">
    <property type="entry name" value="CARBOXYPEPTIDASE"/>
    <property type="match status" value="1"/>
</dbReference>
<name>A0A8J8T2C6_HALGN</name>
<dbReference type="GO" id="GO:0006508">
    <property type="term" value="P:proteolysis"/>
    <property type="evidence" value="ECO:0007669"/>
    <property type="project" value="UniProtKB-KW"/>
</dbReference>
<dbReference type="OrthoDB" id="443318at2759"/>
<accession>A0A8J8T2C6</accession>
<dbReference type="SUPFAM" id="SSF53474">
    <property type="entry name" value="alpha/beta-Hydrolases"/>
    <property type="match status" value="1"/>
</dbReference>
<feature type="chain" id="PRO_5035337281" description="Carboxypeptidase" evidence="2">
    <location>
        <begin position="18"/>
        <end position="471"/>
    </location>
</feature>
<dbReference type="PRINTS" id="PR00724">
    <property type="entry name" value="CRBOXYPTASEC"/>
</dbReference>
<keyword evidence="4" id="KW-1185">Reference proteome</keyword>
<dbReference type="AlphaFoldDB" id="A0A8J8T2C6"/>
<dbReference type="PROSITE" id="PS00131">
    <property type="entry name" value="CARBOXYPEPT_SER_SER"/>
    <property type="match status" value="1"/>
</dbReference>
<dbReference type="EC" id="3.4.16.-" evidence="2"/>
<keyword evidence="2" id="KW-0732">Signal</keyword>
<dbReference type="EMBL" id="RRYP01009670">
    <property type="protein sequence ID" value="TNV78903.1"/>
    <property type="molecule type" value="Genomic_DNA"/>
</dbReference>
<reference evidence="3" key="1">
    <citation type="submission" date="2019-06" db="EMBL/GenBank/DDBJ databases">
        <authorList>
            <person name="Zheng W."/>
        </authorList>
    </citation>
    <scope>NUCLEOTIDE SEQUENCE</scope>
    <source>
        <strain evidence="3">QDHG01</strain>
    </source>
</reference>
<dbReference type="Gene3D" id="3.40.50.1820">
    <property type="entry name" value="alpha/beta hydrolase"/>
    <property type="match status" value="1"/>
</dbReference>
<keyword evidence="2" id="KW-0121">Carboxypeptidase</keyword>
<evidence type="ECO:0000313" key="3">
    <source>
        <dbReference type="EMBL" id="TNV78903.1"/>
    </source>
</evidence>
<organism evidence="3 4">
    <name type="scientific">Halteria grandinella</name>
    <dbReference type="NCBI Taxonomy" id="5974"/>
    <lineage>
        <taxon>Eukaryota</taxon>
        <taxon>Sar</taxon>
        <taxon>Alveolata</taxon>
        <taxon>Ciliophora</taxon>
        <taxon>Intramacronucleata</taxon>
        <taxon>Spirotrichea</taxon>
        <taxon>Stichotrichia</taxon>
        <taxon>Sporadotrichida</taxon>
        <taxon>Halteriidae</taxon>
        <taxon>Halteria</taxon>
    </lineage>
</organism>
<protein>
    <recommendedName>
        <fullName evidence="2">Carboxypeptidase</fullName>
        <ecNumber evidence="2">3.4.16.-</ecNumber>
    </recommendedName>
</protein>
<dbReference type="Proteomes" id="UP000785679">
    <property type="component" value="Unassembled WGS sequence"/>
</dbReference>
<dbReference type="Pfam" id="PF00450">
    <property type="entry name" value="Peptidase_S10"/>
    <property type="match status" value="1"/>
</dbReference>
<gene>
    <name evidence="3" type="ORF">FGO68_gene13930</name>
</gene>
<feature type="signal peptide" evidence="2">
    <location>
        <begin position="1"/>
        <end position="17"/>
    </location>
</feature>
<comment type="similarity">
    <text evidence="1 2">Belongs to the peptidase S10 family.</text>
</comment>
<dbReference type="InterPro" id="IPR029058">
    <property type="entry name" value="AB_hydrolase_fold"/>
</dbReference>
<comment type="caution">
    <text evidence="3">The sequence shown here is derived from an EMBL/GenBank/DDBJ whole genome shotgun (WGS) entry which is preliminary data.</text>
</comment>
<keyword evidence="2" id="KW-0378">Hydrolase</keyword>
<evidence type="ECO:0000313" key="4">
    <source>
        <dbReference type="Proteomes" id="UP000785679"/>
    </source>
</evidence>
<evidence type="ECO:0000256" key="1">
    <source>
        <dbReference type="ARBA" id="ARBA00009431"/>
    </source>
</evidence>
<dbReference type="PANTHER" id="PTHR11802">
    <property type="entry name" value="SERINE PROTEASE FAMILY S10 SERINE CARBOXYPEPTIDASE"/>
    <property type="match status" value="1"/>
</dbReference>